<feature type="domain" description="HTH tetR-type" evidence="4">
    <location>
        <begin position="26"/>
        <end position="86"/>
    </location>
</feature>
<dbReference type="InterPro" id="IPR023772">
    <property type="entry name" value="DNA-bd_HTH_TetR-type_CS"/>
</dbReference>
<evidence type="ECO:0000256" key="3">
    <source>
        <dbReference type="SAM" id="MobiDB-lite"/>
    </source>
</evidence>
<dbReference type="RefSeq" id="WP_249588581.1">
    <property type="nucleotide sequence ID" value="NZ_BAAAQL010000015.1"/>
</dbReference>
<dbReference type="SUPFAM" id="SSF46689">
    <property type="entry name" value="Homeodomain-like"/>
    <property type="match status" value="1"/>
</dbReference>
<evidence type="ECO:0000313" key="5">
    <source>
        <dbReference type="EMBL" id="UQT57164.1"/>
    </source>
</evidence>
<keyword evidence="6" id="KW-1185">Reference proteome</keyword>
<evidence type="ECO:0000256" key="1">
    <source>
        <dbReference type="ARBA" id="ARBA00023125"/>
    </source>
</evidence>
<keyword evidence="1 2" id="KW-0238">DNA-binding</keyword>
<feature type="DNA-binding region" description="H-T-H motif" evidence="2">
    <location>
        <begin position="49"/>
        <end position="68"/>
    </location>
</feature>
<dbReference type="Proteomes" id="UP000829992">
    <property type="component" value="Chromosome"/>
</dbReference>
<dbReference type="PROSITE" id="PS50977">
    <property type="entry name" value="HTH_TETR_2"/>
    <property type="match status" value="1"/>
</dbReference>
<evidence type="ECO:0000313" key="6">
    <source>
        <dbReference type="Proteomes" id="UP000829992"/>
    </source>
</evidence>
<dbReference type="InterPro" id="IPR050624">
    <property type="entry name" value="HTH-type_Tx_Regulator"/>
</dbReference>
<protein>
    <submittedName>
        <fullName evidence="5">TetR/AcrR family transcriptional regulator</fullName>
    </submittedName>
</protein>
<dbReference type="PANTHER" id="PTHR43479:SF11">
    <property type="entry name" value="ACREF_ENVCD OPERON REPRESSOR-RELATED"/>
    <property type="match status" value="1"/>
</dbReference>
<gene>
    <name evidence="5" type="ORF">M4V62_19795</name>
</gene>
<evidence type="ECO:0000259" key="4">
    <source>
        <dbReference type="PROSITE" id="PS50977"/>
    </source>
</evidence>
<reference evidence="5 6" key="1">
    <citation type="submission" date="2022-05" db="EMBL/GenBank/DDBJ databases">
        <authorList>
            <person name="Zhou X."/>
            <person name="Li K."/>
            <person name="Man Y."/>
        </authorList>
    </citation>
    <scope>NUCLEOTIDE SEQUENCE [LARGE SCALE GENOMIC DNA]</scope>
    <source>
        <strain evidence="5 6">MS405</strain>
    </source>
</reference>
<proteinExistence type="predicted"/>
<dbReference type="PRINTS" id="PR00455">
    <property type="entry name" value="HTHTETR"/>
</dbReference>
<dbReference type="EMBL" id="CP097289">
    <property type="protein sequence ID" value="UQT57164.1"/>
    <property type="molecule type" value="Genomic_DNA"/>
</dbReference>
<dbReference type="PROSITE" id="PS01081">
    <property type="entry name" value="HTH_TETR_1"/>
    <property type="match status" value="1"/>
</dbReference>
<dbReference type="Pfam" id="PF00440">
    <property type="entry name" value="TetR_N"/>
    <property type="match status" value="1"/>
</dbReference>
<dbReference type="Gene3D" id="1.10.357.10">
    <property type="entry name" value="Tetracycline Repressor, domain 2"/>
    <property type="match status" value="1"/>
</dbReference>
<organism evidence="5 6">
    <name type="scientific">Streptomyces durmitorensis</name>
    <dbReference type="NCBI Taxonomy" id="319947"/>
    <lineage>
        <taxon>Bacteria</taxon>
        <taxon>Bacillati</taxon>
        <taxon>Actinomycetota</taxon>
        <taxon>Actinomycetes</taxon>
        <taxon>Kitasatosporales</taxon>
        <taxon>Streptomycetaceae</taxon>
        <taxon>Streptomyces</taxon>
    </lineage>
</organism>
<feature type="region of interest" description="Disordered" evidence="3">
    <location>
        <begin position="1"/>
        <end position="28"/>
    </location>
</feature>
<dbReference type="InterPro" id="IPR009057">
    <property type="entry name" value="Homeodomain-like_sf"/>
</dbReference>
<feature type="compositionally biased region" description="Gly residues" evidence="3">
    <location>
        <begin position="7"/>
        <end position="20"/>
    </location>
</feature>
<sequence length="207" mass="23200">MVTGTGASAGAGAGTGGGAGKQHRRGDTRQRIQDVALELFAEQGYEKTSLREIAERLDVTKAALYYHFKTKEDILTSIFEDLTRPIDELVEWGKDQPRTLEIKRTILTRYSEILTDASPLFRFMQENQATMRDLKTGETFKDRMLSLLDILREPDSPMTTQVRCFSALFTMHGGMFVLKDAEGDPEEKRKAILEVAIDLVTQAHEGA</sequence>
<dbReference type="PANTHER" id="PTHR43479">
    <property type="entry name" value="ACREF/ENVCD OPERON REPRESSOR-RELATED"/>
    <property type="match status" value="1"/>
</dbReference>
<dbReference type="InterPro" id="IPR001647">
    <property type="entry name" value="HTH_TetR"/>
</dbReference>
<name>A0ABY4PVB6_9ACTN</name>
<accession>A0ABY4PVB6</accession>
<evidence type="ECO:0000256" key="2">
    <source>
        <dbReference type="PROSITE-ProRule" id="PRU00335"/>
    </source>
</evidence>